<evidence type="ECO:0000313" key="1">
    <source>
        <dbReference type="EMBL" id="KAK1121735.1"/>
    </source>
</evidence>
<dbReference type="Proteomes" id="UP001177670">
    <property type="component" value="Unassembled WGS sequence"/>
</dbReference>
<organism evidence="1 2">
    <name type="scientific">Melipona bicolor</name>
    <dbReference type="NCBI Taxonomy" id="60889"/>
    <lineage>
        <taxon>Eukaryota</taxon>
        <taxon>Metazoa</taxon>
        <taxon>Ecdysozoa</taxon>
        <taxon>Arthropoda</taxon>
        <taxon>Hexapoda</taxon>
        <taxon>Insecta</taxon>
        <taxon>Pterygota</taxon>
        <taxon>Neoptera</taxon>
        <taxon>Endopterygota</taxon>
        <taxon>Hymenoptera</taxon>
        <taxon>Apocrita</taxon>
        <taxon>Aculeata</taxon>
        <taxon>Apoidea</taxon>
        <taxon>Anthophila</taxon>
        <taxon>Apidae</taxon>
        <taxon>Melipona</taxon>
    </lineage>
</organism>
<proteinExistence type="predicted"/>
<sequence length="108" mass="12286">MSSGHFAATVDKQVVQADGGDYEWVAEWKQPRLSLRGLDYWLLEMFGARYLISVFKTDGAVGCVYSRRPFAGSFGWELWDIICTRVNVCRCVRRERGAVERVASCQEA</sequence>
<dbReference type="AlphaFoldDB" id="A0AA40KIM1"/>
<comment type="caution">
    <text evidence="1">The sequence shown here is derived from an EMBL/GenBank/DDBJ whole genome shotgun (WGS) entry which is preliminary data.</text>
</comment>
<reference evidence="1" key="1">
    <citation type="submission" date="2021-10" db="EMBL/GenBank/DDBJ databases">
        <title>Melipona bicolor Genome sequencing and assembly.</title>
        <authorList>
            <person name="Araujo N.S."/>
            <person name="Arias M.C."/>
        </authorList>
    </citation>
    <scope>NUCLEOTIDE SEQUENCE</scope>
    <source>
        <strain evidence="1">USP_2M_L1-L4_2017</strain>
        <tissue evidence="1">Whole body</tissue>
    </source>
</reference>
<protein>
    <submittedName>
        <fullName evidence="1">Uncharacterized protein</fullName>
    </submittedName>
</protein>
<dbReference type="EMBL" id="JAHYIQ010000025">
    <property type="protein sequence ID" value="KAK1121735.1"/>
    <property type="molecule type" value="Genomic_DNA"/>
</dbReference>
<accession>A0AA40KIM1</accession>
<evidence type="ECO:0000313" key="2">
    <source>
        <dbReference type="Proteomes" id="UP001177670"/>
    </source>
</evidence>
<gene>
    <name evidence="1" type="ORF">K0M31_010046</name>
</gene>
<keyword evidence="2" id="KW-1185">Reference proteome</keyword>
<name>A0AA40KIM1_9HYME</name>